<dbReference type="AlphaFoldDB" id="E5WV35"/>
<dbReference type="HOGENOM" id="CLU_193517_0_0_10"/>
<accession>E5WV35</accession>
<evidence type="ECO:0000313" key="3">
    <source>
        <dbReference type="Proteomes" id="UP000003246"/>
    </source>
</evidence>
<reference evidence="2 3" key="1">
    <citation type="submission" date="2010-10" db="EMBL/GenBank/DDBJ databases">
        <title>The Genome Sequence of Bacteroides eggerthii strain 1_2_48FAA.</title>
        <authorList>
            <consortium name="The Broad Institute Genome Sequencing Platform"/>
            <person name="Ward D."/>
            <person name="Earl A."/>
            <person name="Feldgarden M."/>
            <person name="Young S.K."/>
            <person name="Gargeya S."/>
            <person name="Zeng Q."/>
            <person name="Alvarado L."/>
            <person name="Berlin A."/>
            <person name="Bochicchio J."/>
            <person name="Chapman S.B."/>
            <person name="Chen Z."/>
            <person name="Freedman E."/>
            <person name="Gellesch M."/>
            <person name="Goldberg J."/>
            <person name="Griggs A."/>
            <person name="Gujja S."/>
            <person name="Heilman E."/>
            <person name="Heiman D."/>
            <person name="Howarth C."/>
            <person name="Mehta T."/>
            <person name="Neiman D."/>
            <person name="Pearson M."/>
            <person name="Roberts A."/>
            <person name="Saif S."/>
            <person name="Shea T."/>
            <person name="Shenoy N."/>
            <person name="Sisk P."/>
            <person name="Stolte C."/>
            <person name="Sykes S."/>
            <person name="White J."/>
            <person name="Yandava C."/>
            <person name="Allen-Vercoe E."/>
            <person name="Ambrose C."/>
            <person name="Strauss J."/>
            <person name="Daigneault M."/>
            <person name="Haas B."/>
            <person name="Nusbaum C."/>
            <person name="Birren B."/>
        </authorList>
    </citation>
    <scope>NUCLEOTIDE SEQUENCE [LARGE SCALE GENOMIC DNA]</scope>
    <source>
        <strain evidence="2 3">1_2_48FAA</strain>
    </source>
</reference>
<sequence>MSDLELIFTMLGERVTTEISQKENPDTFTKNKQMAQHGGNVAGVAREQAEKELGGSVVSPENFLSDSDKQDDTLELPFFENNE</sequence>
<dbReference type="EMBL" id="ACWG01000006">
    <property type="protein sequence ID" value="EFV31191.1"/>
    <property type="molecule type" value="Genomic_DNA"/>
</dbReference>
<evidence type="ECO:0000313" key="2">
    <source>
        <dbReference type="EMBL" id="EFV31191.1"/>
    </source>
</evidence>
<organism evidence="2 3">
    <name type="scientific">Bacteroides eggerthii 1_2_48FAA</name>
    <dbReference type="NCBI Taxonomy" id="665953"/>
    <lineage>
        <taxon>Bacteria</taxon>
        <taxon>Pseudomonadati</taxon>
        <taxon>Bacteroidota</taxon>
        <taxon>Bacteroidia</taxon>
        <taxon>Bacteroidales</taxon>
        <taxon>Bacteroidaceae</taxon>
        <taxon>Bacteroides</taxon>
    </lineage>
</organism>
<evidence type="ECO:0000256" key="1">
    <source>
        <dbReference type="SAM" id="MobiDB-lite"/>
    </source>
</evidence>
<dbReference type="RefSeq" id="WP_004292914.1">
    <property type="nucleotide sequence ID" value="NZ_AKBX01000001.1"/>
</dbReference>
<gene>
    <name evidence="2" type="ORF">HMPREF1016_00458</name>
</gene>
<protein>
    <submittedName>
        <fullName evidence="2">Uncharacterized protein</fullName>
    </submittedName>
</protein>
<name>E5WV35_9BACE</name>
<dbReference type="Proteomes" id="UP000003246">
    <property type="component" value="Unassembled WGS sequence"/>
</dbReference>
<feature type="region of interest" description="Disordered" evidence="1">
    <location>
        <begin position="54"/>
        <end position="83"/>
    </location>
</feature>
<proteinExistence type="predicted"/>
<comment type="caution">
    <text evidence="2">The sequence shown here is derived from an EMBL/GenBank/DDBJ whole genome shotgun (WGS) entry which is preliminary data.</text>
</comment>